<keyword evidence="3" id="KW-0134">Cell wall</keyword>
<comment type="subcellular location">
    <subcellularLocation>
        <location evidence="1">Secreted</location>
        <location evidence="1">Cell wall</location>
    </subcellularLocation>
</comment>
<proteinExistence type="inferred from homology"/>
<dbReference type="Pfam" id="PF00295">
    <property type="entry name" value="Glyco_hydro_28"/>
    <property type="match status" value="1"/>
</dbReference>
<gene>
    <name evidence="7" type="ORF">Lalb_Chr08g0231411</name>
</gene>
<evidence type="ECO:0000256" key="4">
    <source>
        <dbReference type="ARBA" id="ARBA00022801"/>
    </source>
</evidence>
<reference evidence="8" key="1">
    <citation type="journal article" date="2020" name="Nat. Commun.">
        <title>Genome sequence of the cluster root forming white lupin.</title>
        <authorList>
            <person name="Hufnagel B."/>
            <person name="Marques A."/>
            <person name="Soriano A."/>
            <person name="Marques L."/>
            <person name="Divol F."/>
            <person name="Doumas P."/>
            <person name="Sallet E."/>
            <person name="Mancinotti D."/>
            <person name="Carrere S."/>
            <person name="Marande W."/>
            <person name="Arribat S."/>
            <person name="Keller J."/>
            <person name="Huneau C."/>
            <person name="Blein T."/>
            <person name="Aime D."/>
            <person name="Laguerre M."/>
            <person name="Taylor J."/>
            <person name="Schubert V."/>
            <person name="Nelson M."/>
            <person name="Geu-Flores F."/>
            <person name="Crespi M."/>
            <person name="Gallardo-Guerrero K."/>
            <person name="Delaux P.-M."/>
            <person name="Salse J."/>
            <person name="Berges H."/>
            <person name="Guyot R."/>
            <person name="Gouzy J."/>
            <person name="Peret B."/>
        </authorList>
    </citation>
    <scope>NUCLEOTIDE SEQUENCE [LARGE SCALE GENOMIC DNA]</scope>
    <source>
        <strain evidence="8">cv. Amiga</strain>
    </source>
</reference>
<comment type="similarity">
    <text evidence="2 6">Belongs to the glycosyl hydrolase 28 family.</text>
</comment>
<organism evidence="7 8">
    <name type="scientific">Lupinus albus</name>
    <name type="common">White lupine</name>
    <name type="synonym">Lupinus termis</name>
    <dbReference type="NCBI Taxonomy" id="3870"/>
    <lineage>
        <taxon>Eukaryota</taxon>
        <taxon>Viridiplantae</taxon>
        <taxon>Streptophyta</taxon>
        <taxon>Embryophyta</taxon>
        <taxon>Tracheophyta</taxon>
        <taxon>Spermatophyta</taxon>
        <taxon>Magnoliopsida</taxon>
        <taxon>eudicotyledons</taxon>
        <taxon>Gunneridae</taxon>
        <taxon>Pentapetalae</taxon>
        <taxon>rosids</taxon>
        <taxon>fabids</taxon>
        <taxon>Fabales</taxon>
        <taxon>Fabaceae</taxon>
        <taxon>Papilionoideae</taxon>
        <taxon>50 kb inversion clade</taxon>
        <taxon>genistoids sensu lato</taxon>
        <taxon>core genistoids</taxon>
        <taxon>Genisteae</taxon>
        <taxon>Lupinus</taxon>
    </lineage>
</organism>
<dbReference type="Proteomes" id="UP000447434">
    <property type="component" value="Chromosome 8"/>
</dbReference>
<keyword evidence="8" id="KW-1185">Reference proteome</keyword>
<dbReference type="InterPro" id="IPR011050">
    <property type="entry name" value="Pectin_lyase_fold/virulence"/>
</dbReference>
<dbReference type="OrthoDB" id="187139at2759"/>
<dbReference type="InterPro" id="IPR012334">
    <property type="entry name" value="Pectin_lyas_fold"/>
</dbReference>
<dbReference type="EMBL" id="WOCE01000008">
    <property type="protein sequence ID" value="KAE9608050.1"/>
    <property type="molecule type" value="Genomic_DNA"/>
</dbReference>
<dbReference type="InterPro" id="IPR000743">
    <property type="entry name" value="Glyco_hydro_28"/>
</dbReference>
<keyword evidence="3" id="KW-0964">Secreted</keyword>
<evidence type="ECO:0000256" key="2">
    <source>
        <dbReference type="ARBA" id="ARBA00008834"/>
    </source>
</evidence>
<accession>A0A6A4Q2P4</accession>
<evidence type="ECO:0000256" key="3">
    <source>
        <dbReference type="ARBA" id="ARBA00022512"/>
    </source>
</evidence>
<keyword evidence="5 6" id="KW-0326">Glycosidase</keyword>
<dbReference type="AlphaFoldDB" id="A0A6A4Q2P4"/>
<evidence type="ECO:0000313" key="7">
    <source>
        <dbReference type="EMBL" id="KAE9608050.1"/>
    </source>
</evidence>
<comment type="caution">
    <text evidence="7">The sequence shown here is derived from an EMBL/GenBank/DDBJ whole genome shotgun (WGS) entry which is preliminary data.</text>
</comment>
<name>A0A6A4Q2P4_LUPAL</name>
<keyword evidence="4 6" id="KW-0378">Hydrolase</keyword>
<evidence type="ECO:0000313" key="8">
    <source>
        <dbReference type="Proteomes" id="UP000447434"/>
    </source>
</evidence>
<evidence type="ECO:0000256" key="5">
    <source>
        <dbReference type="ARBA" id="ARBA00023295"/>
    </source>
</evidence>
<dbReference type="GO" id="GO:0005975">
    <property type="term" value="P:carbohydrate metabolic process"/>
    <property type="evidence" value="ECO:0007669"/>
    <property type="project" value="InterPro"/>
</dbReference>
<dbReference type="GO" id="GO:0004650">
    <property type="term" value="F:polygalacturonase activity"/>
    <property type="evidence" value="ECO:0007669"/>
    <property type="project" value="InterPro"/>
</dbReference>
<dbReference type="Gene3D" id="2.160.20.10">
    <property type="entry name" value="Single-stranded right-handed beta-helix, Pectin lyase-like"/>
    <property type="match status" value="1"/>
</dbReference>
<evidence type="ECO:0000256" key="1">
    <source>
        <dbReference type="ARBA" id="ARBA00004191"/>
    </source>
</evidence>
<evidence type="ECO:0000256" key="6">
    <source>
        <dbReference type="RuleBase" id="RU361169"/>
    </source>
</evidence>
<protein>
    <submittedName>
        <fullName evidence="7">Putative polygalacturonase</fullName>
    </submittedName>
</protein>
<sequence>MYEIIDYHGYNLTHNLYLNVKYKLEGNIVAPNSTEAWREKKDKTKWIEVVNVNGLIINGGGQIDGRGSVWWKDCHVSHQYFIFIISSSQNDLQYVCPTSYHVDCLLSIKTCHIN</sequence>
<dbReference type="SUPFAM" id="SSF51126">
    <property type="entry name" value="Pectin lyase-like"/>
    <property type="match status" value="1"/>
</dbReference>